<dbReference type="Ensembl" id="ENSCSAVT00000004702.1">
    <property type="protein sequence ID" value="ENSCSAVP00000004635.1"/>
    <property type="gene ID" value="ENSCSAVG00000002765.1"/>
</dbReference>
<protein>
    <submittedName>
        <fullName evidence="1">Uncharacterized protein</fullName>
    </submittedName>
</protein>
<dbReference type="STRING" id="51511.ENSCSAVP00000004635"/>
<evidence type="ECO:0000313" key="2">
    <source>
        <dbReference type="Proteomes" id="UP000007875"/>
    </source>
</evidence>
<name>H2YH36_CIOSA</name>
<dbReference type="Proteomes" id="UP000007875">
    <property type="component" value="Unassembled WGS sequence"/>
</dbReference>
<accession>H2YH36</accession>
<organism evidence="1 2">
    <name type="scientific">Ciona savignyi</name>
    <name type="common">Pacific transparent sea squirt</name>
    <dbReference type="NCBI Taxonomy" id="51511"/>
    <lineage>
        <taxon>Eukaryota</taxon>
        <taxon>Metazoa</taxon>
        <taxon>Chordata</taxon>
        <taxon>Tunicata</taxon>
        <taxon>Ascidiacea</taxon>
        <taxon>Phlebobranchia</taxon>
        <taxon>Cionidae</taxon>
        <taxon>Ciona</taxon>
    </lineage>
</organism>
<reference evidence="1" key="3">
    <citation type="submission" date="2025-09" db="UniProtKB">
        <authorList>
            <consortium name="Ensembl"/>
        </authorList>
    </citation>
    <scope>IDENTIFICATION</scope>
</reference>
<dbReference type="AlphaFoldDB" id="H2YH36"/>
<reference evidence="1" key="2">
    <citation type="submission" date="2025-08" db="UniProtKB">
        <authorList>
            <consortium name="Ensembl"/>
        </authorList>
    </citation>
    <scope>IDENTIFICATION</scope>
</reference>
<evidence type="ECO:0000313" key="1">
    <source>
        <dbReference type="Ensembl" id="ENSCSAVP00000004635.1"/>
    </source>
</evidence>
<sequence length="104" mass="11537">MVYLMRSSTRAVVFSDDISLWNLEHNYVMCRFTPDVPLKCCSVALNGSLIVVGLSDSPTVVTLRLLSCDLTVDQYGRSVIRDVGKSGIFGEKNEKDSESSEEEL</sequence>
<reference evidence="2" key="1">
    <citation type="submission" date="2003-08" db="EMBL/GenBank/DDBJ databases">
        <authorList>
            <person name="Birren B."/>
            <person name="Nusbaum C."/>
            <person name="Abebe A."/>
            <person name="Abouelleil A."/>
            <person name="Adekoya E."/>
            <person name="Ait-zahra M."/>
            <person name="Allen N."/>
            <person name="Allen T."/>
            <person name="An P."/>
            <person name="Anderson M."/>
            <person name="Anderson S."/>
            <person name="Arachchi H."/>
            <person name="Armbruster J."/>
            <person name="Bachantsang P."/>
            <person name="Baldwin J."/>
            <person name="Barry A."/>
            <person name="Bayul T."/>
            <person name="Blitshsteyn B."/>
            <person name="Bloom T."/>
            <person name="Blye J."/>
            <person name="Boguslavskiy L."/>
            <person name="Borowsky M."/>
            <person name="Boukhgalter B."/>
            <person name="Brunache A."/>
            <person name="Butler J."/>
            <person name="Calixte N."/>
            <person name="Calvo S."/>
            <person name="Camarata J."/>
            <person name="Campo K."/>
            <person name="Chang J."/>
            <person name="Cheshatsang Y."/>
            <person name="Citroen M."/>
            <person name="Collymore A."/>
            <person name="Considine T."/>
            <person name="Cook A."/>
            <person name="Cooke P."/>
            <person name="Corum B."/>
            <person name="Cuomo C."/>
            <person name="David R."/>
            <person name="Dawoe T."/>
            <person name="Degray S."/>
            <person name="Dodge S."/>
            <person name="Dooley K."/>
            <person name="Dorje P."/>
            <person name="Dorjee K."/>
            <person name="Dorris L."/>
            <person name="Duffey N."/>
            <person name="Dupes A."/>
            <person name="Elkins T."/>
            <person name="Engels R."/>
            <person name="Erickson J."/>
            <person name="Farina A."/>
            <person name="Faro S."/>
            <person name="Ferreira P."/>
            <person name="Fischer H."/>
            <person name="Fitzgerald M."/>
            <person name="Foley K."/>
            <person name="Gage D."/>
            <person name="Galagan J."/>
            <person name="Gearin G."/>
            <person name="Gnerre S."/>
            <person name="Gnirke A."/>
            <person name="Goyette A."/>
            <person name="Graham J."/>
            <person name="Grandbois E."/>
            <person name="Gyaltsen K."/>
            <person name="Hafez N."/>
            <person name="Hagopian D."/>
            <person name="Hagos B."/>
            <person name="Hall J."/>
            <person name="Hatcher B."/>
            <person name="Heller A."/>
            <person name="Higgins H."/>
            <person name="Honan T."/>
            <person name="Horn A."/>
            <person name="Houde N."/>
            <person name="Hughes L."/>
            <person name="Hulme W."/>
            <person name="Husby E."/>
            <person name="Iliev I."/>
            <person name="Jaffe D."/>
            <person name="Jones C."/>
            <person name="Kamal M."/>
            <person name="Kamat A."/>
            <person name="Kamvysselis M."/>
            <person name="Karlsson E."/>
            <person name="Kells C."/>
            <person name="Kieu A."/>
            <person name="Kisner P."/>
            <person name="Kodira C."/>
            <person name="Kulbokas E."/>
            <person name="Labutti K."/>
            <person name="Lama D."/>
            <person name="Landers T."/>
            <person name="Leger J."/>
            <person name="Levine S."/>
            <person name="Lewis D."/>
            <person name="Lewis T."/>
            <person name="Lindblad-toh K."/>
            <person name="Liu X."/>
            <person name="Lokyitsang T."/>
            <person name="Lokyitsang Y."/>
            <person name="Lucien O."/>
            <person name="Lui A."/>
            <person name="Ma L.J."/>
            <person name="Mabbitt R."/>
            <person name="Macdonald J."/>
            <person name="Maclean C."/>
            <person name="Major J."/>
            <person name="Manning J."/>
            <person name="Marabella R."/>
            <person name="Maru K."/>
            <person name="Matthews C."/>
            <person name="Mauceli E."/>
            <person name="Mccarthy M."/>
            <person name="Mcdonough S."/>
            <person name="Mcghee T."/>
            <person name="Meldrim J."/>
            <person name="Meneus L."/>
            <person name="Mesirov J."/>
            <person name="Mihalev A."/>
            <person name="Mihova T."/>
            <person name="Mikkelsen T."/>
            <person name="Mlenga V."/>
            <person name="Moru K."/>
            <person name="Mozes J."/>
            <person name="Mulrain L."/>
            <person name="Munson G."/>
            <person name="Naylor J."/>
            <person name="Newes C."/>
            <person name="Nguyen C."/>
            <person name="Nguyen N."/>
            <person name="Nguyen T."/>
            <person name="Nicol R."/>
            <person name="Nielsen C."/>
            <person name="Nizzari M."/>
            <person name="Norbu C."/>
            <person name="Norbu N."/>
            <person name="O'donnell P."/>
            <person name="Okoawo O."/>
            <person name="O'leary S."/>
            <person name="Omotosho B."/>
            <person name="O'neill K."/>
            <person name="Osman S."/>
            <person name="Parker S."/>
            <person name="Perrin D."/>
            <person name="Phunkhang P."/>
            <person name="Piqani B."/>
            <person name="Purcell S."/>
            <person name="Rachupka T."/>
            <person name="Ramasamy U."/>
            <person name="Rameau R."/>
            <person name="Ray V."/>
            <person name="Raymond C."/>
            <person name="Retta R."/>
            <person name="Richardson S."/>
            <person name="Rise C."/>
            <person name="Rodriguez J."/>
            <person name="Rogers J."/>
            <person name="Rogov P."/>
            <person name="Rutman M."/>
            <person name="Schupbach R."/>
            <person name="Seaman C."/>
            <person name="Settipalli S."/>
            <person name="Sharpe T."/>
            <person name="Sheridan J."/>
            <person name="Sherpa N."/>
            <person name="Shi J."/>
            <person name="Smirnov S."/>
            <person name="Smith C."/>
            <person name="Sougnez C."/>
            <person name="Spencer B."/>
            <person name="Stalker J."/>
            <person name="Stange-thomann N."/>
            <person name="Stavropoulos S."/>
            <person name="Stetson K."/>
            <person name="Stone C."/>
            <person name="Stone S."/>
            <person name="Stubbs M."/>
            <person name="Talamas J."/>
            <person name="Tchuinga P."/>
            <person name="Tenzing P."/>
            <person name="Tesfaye S."/>
            <person name="Theodore J."/>
            <person name="Thoulutsang Y."/>
            <person name="Topham K."/>
            <person name="Towey S."/>
            <person name="Tsamla T."/>
            <person name="Tsomo N."/>
            <person name="Vallee D."/>
            <person name="Vassiliev H."/>
            <person name="Venkataraman V."/>
            <person name="Vinson J."/>
            <person name="Vo A."/>
            <person name="Wade C."/>
            <person name="Wang S."/>
            <person name="Wangchuk T."/>
            <person name="Wangdi T."/>
            <person name="Whittaker C."/>
            <person name="Wilkinson J."/>
            <person name="Wu Y."/>
            <person name="Wyman D."/>
            <person name="Yadav S."/>
            <person name="Yang S."/>
            <person name="Yang X."/>
            <person name="Yeager S."/>
            <person name="Yee E."/>
            <person name="Young G."/>
            <person name="Zainoun J."/>
            <person name="Zembeck L."/>
            <person name="Zimmer A."/>
            <person name="Zody M."/>
            <person name="Lander E."/>
        </authorList>
    </citation>
    <scope>NUCLEOTIDE SEQUENCE [LARGE SCALE GENOMIC DNA]</scope>
</reference>
<dbReference type="InParanoid" id="H2YH36"/>
<proteinExistence type="predicted"/>
<dbReference type="HOGENOM" id="CLU_2249126_0_0_1"/>
<keyword evidence="2" id="KW-1185">Reference proteome</keyword>